<dbReference type="SMART" id="SM00866">
    <property type="entry name" value="UTRA"/>
    <property type="match status" value="1"/>
</dbReference>
<dbReference type="Proteomes" id="UP001515641">
    <property type="component" value="Unassembled WGS sequence"/>
</dbReference>
<dbReference type="InterPro" id="IPR036388">
    <property type="entry name" value="WH-like_DNA-bd_sf"/>
</dbReference>
<sequence length="299" mass="33790">MTTFLSGEGRRPVCAGPAAGGISAADNAVLRGAEERVRRGLARRPRLRQTAGLGRSARSCRIHAVNKYSQIFSDIVADIDNQRYQQGDRIPSETELMQGYEASRGTVRKAVDMLQERGYVQKIHGKGVFVLRSGNIEFQLSGIVSFKEAHQHLGRRVSSRVAEMETVPADAQLARLLDVREKTPLLKIKRVRNIDNENVILDINYFVASLVPGLDREAAAGSIYEFIEQRLGLNISYARRVIEAQACNDDDRCYLDLNGMDHVIVVKNHTHLYDGRQFEYTESRHRLDKFFFSDVARRK</sequence>
<dbReference type="PRINTS" id="PR00035">
    <property type="entry name" value="HTHGNTR"/>
</dbReference>
<dbReference type="CDD" id="cd07377">
    <property type="entry name" value="WHTH_GntR"/>
    <property type="match status" value="1"/>
</dbReference>
<keyword evidence="7" id="KW-1185">Reference proteome</keyword>
<organism evidence="6 7">
    <name type="scientific">Chromobacterium fluminis</name>
    <dbReference type="NCBI Taxonomy" id="3044269"/>
    <lineage>
        <taxon>Bacteria</taxon>
        <taxon>Pseudomonadati</taxon>
        <taxon>Pseudomonadota</taxon>
        <taxon>Betaproteobacteria</taxon>
        <taxon>Neisseriales</taxon>
        <taxon>Chromobacteriaceae</taxon>
        <taxon>Chromobacterium</taxon>
    </lineage>
</organism>
<proteinExistence type="predicted"/>
<dbReference type="NCBIfam" id="TIGR02404">
    <property type="entry name" value="trehalos_R_Bsub"/>
    <property type="match status" value="1"/>
</dbReference>
<keyword evidence="1" id="KW-0805">Transcription regulation</keyword>
<feature type="domain" description="HTH gntR-type" evidence="5">
    <location>
        <begin position="65"/>
        <end position="133"/>
    </location>
</feature>
<comment type="caution">
    <text evidence="6">The sequence shown here is derived from an EMBL/GenBank/DDBJ whole genome shotgun (WGS) entry which is preliminary data.</text>
</comment>
<dbReference type="InterPro" id="IPR011663">
    <property type="entry name" value="UTRA"/>
</dbReference>
<evidence type="ECO:0000313" key="7">
    <source>
        <dbReference type="Proteomes" id="UP001515641"/>
    </source>
</evidence>
<evidence type="ECO:0000256" key="1">
    <source>
        <dbReference type="ARBA" id="ARBA00023015"/>
    </source>
</evidence>
<dbReference type="PROSITE" id="PS50949">
    <property type="entry name" value="HTH_GNTR"/>
    <property type="match status" value="1"/>
</dbReference>
<accession>A0ABX0KX63</accession>
<dbReference type="Pfam" id="PF00392">
    <property type="entry name" value="GntR"/>
    <property type="match status" value="1"/>
</dbReference>
<dbReference type="InterPro" id="IPR000524">
    <property type="entry name" value="Tscrpt_reg_HTH_GntR"/>
</dbReference>
<dbReference type="Pfam" id="PF07702">
    <property type="entry name" value="UTRA"/>
    <property type="match status" value="1"/>
</dbReference>
<dbReference type="Gene3D" id="1.10.10.10">
    <property type="entry name" value="Winged helix-like DNA-binding domain superfamily/Winged helix DNA-binding domain"/>
    <property type="match status" value="1"/>
</dbReference>
<dbReference type="EMBL" id="JAAOMA010000002">
    <property type="protein sequence ID" value="NHR04117.1"/>
    <property type="molecule type" value="Genomic_DNA"/>
</dbReference>
<dbReference type="SUPFAM" id="SSF46785">
    <property type="entry name" value="Winged helix' DNA-binding domain"/>
    <property type="match status" value="1"/>
</dbReference>
<protein>
    <recommendedName>
        <fullName evidence="4">Trehalose operon repressor</fullName>
    </recommendedName>
</protein>
<dbReference type="PANTHER" id="PTHR44846">
    <property type="entry name" value="MANNOSYL-D-GLYCERATE TRANSPORT/METABOLISM SYSTEM REPRESSOR MNGR-RELATED"/>
    <property type="match status" value="1"/>
</dbReference>
<evidence type="ECO:0000313" key="6">
    <source>
        <dbReference type="EMBL" id="NHR04117.1"/>
    </source>
</evidence>
<reference evidence="6 7" key="1">
    <citation type="submission" date="2020-03" db="EMBL/GenBank/DDBJ databases">
        <title>Draft genome sequence of environmentally isolated cultures.</title>
        <authorList>
            <person name="Wilson H.S."/>
            <person name="De Leon M.E."/>
        </authorList>
    </citation>
    <scope>NUCLEOTIDE SEQUENCE [LARGE SCALE GENOMIC DNA]</scope>
    <source>
        <strain evidence="6 7">HSC-31F16</strain>
    </source>
</reference>
<gene>
    <name evidence="6" type="primary">treR</name>
    <name evidence="6" type="ORF">HA052_02800</name>
</gene>
<evidence type="ECO:0000256" key="4">
    <source>
        <dbReference type="NCBIfam" id="TIGR02404"/>
    </source>
</evidence>
<evidence type="ECO:0000256" key="2">
    <source>
        <dbReference type="ARBA" id="ARBA00023125"/>
    </source>
</evidence>
<keyword evidence="3" id="KW-0804">Transcription</keyword>
<dbReference type="Gene3D" id="3.40.1410.10">
    <property type="entry name" value="Chorismate lyase-like"/>
    <property type="match status" value="1"/>
</dbReference>
<name>A0ABX0KX63_9NEIS</name>
<keyword evidence="2" id="KW-0238">DNA-binding</keyword>
<dbReference type="InterPro" id="IPR012770">
    <property type="entry name" value="TreR"/>
</dbReference>
<dbReference type="InterPro" id="IPR050679">
    <property type="entry name" value="Bact_HTH_transcr_reg"/>
</dbReference>
<dbReference type="PANTHER" id="PTHR44846:SF12">
    <property type="entry name" value="HTH-TYPE TRANSCRIPTIONAL REGULATOR TRER"/>
    <property type="match status" value="1"/>
</dbReference>
<dbReference type="InterPro" id="IPR036390">
    <property type="entry name" value="WH_DNA-bd_sf"/>
</dbReference>
<evidence type="ECO:0000259" key="5">
    <source>
        <dbReference type="PROSITE" id="PS50949"/>
    </source>
</evidence>
<dbReference type="SUPFAM" id="SSF64288">
    <property type="entry name" value="Chorismate lyase-like"/>
    <property type="match status" value="1"/>
</dbReference>
<evidence type="ECO:0000256" key="3">
    <source>
        <dbReference type="ARBA" id="ARBA00023163"/>
    </source>
</evidence>
<dbReference type="SMART" id="SM00345">
    <property type="entry name" value="HTH_GNTR"/>
    <property type="match status" value="1"/>
</dbReference>
<dbReference type="InterPro" id="IPR028978">
    <property type="entry name" value="Chorismate_lyase_/UTRA_dom_sf"/>
</dbReference>